<evidence type="ECO:0000256" key="8">
    <source>
        <dbReference type="ARBA" id="ARBA00022694"/>
    </source>
</evidence>
<dbReference type="GeneID" id="28721825"/>
<dbReference type="SUPFAM" id="SSF50978">
    <property type="entry name" value="WD40 repeat-like"/>
    <property type="match status" value="3"/>
</dbReference>
<comment type="pathway">
    <text evidence="3">tRNA modification; 5-methoxycarbonylmethyl-2-thiouridine-tRNA biosynthesis.</text>
</comment>
<feature type="repeat" description="WD" evidence="11">
    <location>
        <begin position="264"/>
        <end position="296"/>
    </location>
</feature>
<protein>
    <recommendedName>
        <fullName evidence="5">Elongator complex protein 2</fullName>
    </recommendedName>
</protein>
<evidence type="ECO:0000256" key="3">
    <source>
        <dbReference type="ARBA" id="ARBA00005043"/>
    </source>
</evidence>
<evidence type="ECO:0000256" key="9">
    <source>
        <dbReference type="ARBA" id="ARBA00022737"/>
    </source>
</evidence>
<dbReference type="Gene3D" id="2.130.10.10">
    <property type="entry name" value="YVTN repeat-like/Quinoprotein amine dehydrogenase"/>
    <property type="match status" value="4"/>
</dbReference>
<evidence type="ECO:0000256" key="7">
    <source>
        <dbReference type="ARBA" id="ARBA00022574"/>
    </source>
</evidence>
<dbReference type="Pfam" id="PF00400">
    <property type="entry name" value="WD40"/>
    <property type="match status" value="7"/>
</dbReference>
<evidence type="ECO:0000256" key="5">
    <source>
        <dbReference type="ARBA" id="ARBA00020267"/>
    </source>
</evidence>
<dbReference type="PROSITE" id="PS00678">
    <property type="entry name" value="WD_REPEATS_1"/>
    <property type="match status" value="1"/>
</dbReference>
<keyword evidence="8" id="KW-0819">tRNA processing</keyword>
<reference evidence="13 14" key="1">
    <citation type="submission" date="2016-01" db="EMBL/GenBank/DDBJ databases">
        <title>Genome sequence of the yeast Holleya sinecauda.</title>
        <authorList>
            <person name="Dietrich F.S."/>
        </authorList>
    </citation>
    <scope>NUCLEOTIDE SEQUENCE [LARGE SCALE GENOMIC DNA]</scope>
    <source>
        <strain evidence="13 14">ATCC 58844</strain>
    </source>
</reference>
<evidence type="ECO:0000256" key="4">
    <source>
        <dbReference type="ARBA" id="ARBA00005881"/>
    </source>
</evidence>
<dbReference type="SMART" id="SM00320">
    <property type="entry name" value="WD40"/>
    <property type="match status" value="10"/>
</dbReference>
<evidence type="ECO:0000313" key="13">
    <source>
        <dbReference type="EMBL" id="AMD18676.1"/>
    </source>
</evidence>
<organism evidence="13 14">
    <name type="scientific">Eremothecium sinecaudum</name>
    <dbReference type="NCBI Taxonomy" id="45286"/>
    <lineage>
        <taxon>Eukaryota</taxon>
        <taxon>Fungi</taxon>
        <taxon>Dikarya</taxon>
        <taxon>Ascomycota</taxon>
        <taxon>Saccharomycotina</taxon>
        <taxon>Saccharomycetes</taxon>
        <taxon>Saccharomycetales</taxon>
        <taxon>Saccharomycetaceae</taxon>
        <taxon>Eremothecium</taxon>
    </lineage>
</organism>
<dbReference type="FunFam" id="2.130.10.10:FF:000400">
    <property type="entry name" value="Elongator acetyltransferase complex subunit 2"/>
    <property type="match status" value="1"/>
</dbReference>
<dbReference type="PANTHER" id="PTHR44111">
    <property type="entry name" value="ELONGATOR COMPLEX PROTEIN 2"/>
    <property type="match status" value="1"/>
</dbReference>
<dbReference type="Proteomes" id="UP000243052">
    <property type="component" value="Chromosome ii"/>
</dbReference>
<feature type="repeat" description="WD" evidence="11">
    <location>
        <begin position="591"/>
        <end position="632"/>
    </location>
</feature>
<dbReference type="UniPathway" id="UPA00988"/>
<accession>A0A120K0U6</accession>
<feature type="repeat" description="WD" evidence="11">
    <location>
        <begin position="188"/>
        <end position="232"/>
    </location>
</feature>
<keyword evidence="9" id="KW-0677">Repeat</keyword>
<dbReference type="GO" id="GO:0005634">
    <property type="term" value="C:nucleus"/>
    <property type="evidence" value="ECO:0007669"/>
    <property type="project" value="UniProtKB-SubCell"/>
</dbReference>
<evidence type="ECO:0000256" key="6">
    <source>
        <dbReference type="ARBA" id="ARBA00022490"/>
    </source>
</evidence>
<comment type="similarity">
    <text evidence="4">Belongs to the WD repeat ELP2 family.</text>
</comment>
<dbReference type="RefSeq" id="XP_017985672.1">
    <property type="nucleotide sequence ID" value="XM_018130232.1"/>
</dbReference>
<evidence type="ECO:0000313" key="14">
    <source>
        <dbReference type="Proteomes" id="UP000243052"/>
    </source>
</evidence>
<dbReference type="GO" id="GO:0002098">
    <property type="term" value="P:tRNA wobble uridine modification"/>
    <property type="evidence" value="ECO:0007669"/>
    <property type="project" value="InterPro"/>
</dbReference>
<proteinExistence type="inferred from homology"/>
<keyword evidence="7 11" id="KW-0853">WD repeat</keyword>
<dbReference type="PROSITE" id="PS50294">
    <property type="entry name" value="WD_REPEATS_REGION"/>
    <property type="match status" value="3"/>
</dbReference>
<dbReference type="STRING" id="45286.A0A120K0U6"/>
<dbReference type="EMBL" id="CP014242">
    <property type="protein sequence ID" value="AMD18676.1"/>
    <property type="molecule type" value="Genomic_DNA"/>
</dbReference>
<dbReference type="InterPro" id="IPR001680">
    <property type="entry name" value="WD40_rpt"/>
</dbReference>
<dbReference type="GO" id="GO:0033588">
    <property type="term" value="C:elongator holoenzyme complex"/>
    <property type="evidence" value="ECO:0007669"/>
    <property type="project" value="InterPro"/>
</dbReference>
<keyword evidence="10" id="KW-0539">Nucleus</keyword>
<dbReference type="InterPro" id="IPR019775">
    <property type="entry name" value="WD40_repeat_CS"/>
</dbReference>
<dbReference type="InterPro" id="IPR036322">
    <property type="entry name" value="WD40_repeat_dom_sf"/>
</dbReference>
<evidence type="ECO:0000256" key="11">
    <source>
        <dbReference type="PROSITE-ProRule" id="PRU00221"/>
    </source>
</evidence>
<evidence type="ECO:0000256" key="12">
    <source>
        <dbReference type="SAM" id="MobiDB-lite"/>
    </source>
</evidence>
<evidence type="ECO:0000256" key="2">
    <source>
        <dbReference type="ARBA" id="ARBA00004496"/>
    </source>
</evidence>
<dbReference type="OrthoDB" id="27911at2759"/>
<keyword evidence="6" id="KW-0963">Cytoplasm</keyword>
<feature type="repeat" description="WD" evidence="11">
    <location>
        <begin position="52"/>
        <end position="84"/>
    </location>
</feature>
<evidence type="ECO:0000256" key="10">
    <source>
        <dbReference type="ARBA" id="ARBA00023242"/>
    </source>
</evidence>
<gene>
    <name evidence="13" type="ORF">AW171_hschr2188</name>
</gene>
<dbReference type="InterPro" id="IPR037289">
    <property type="entry name" value="Elp2"/>
</dbReference>
<dbReference type="PANTHER" id="PTHR44111:SF1">
    <property type="entry name" value="ELONGATOR COMPLEX PROTEIN 2"/>
    <property type="match status" value="1"/>
</dbReference>
<name>A0A120K0U6_9SACH</name>
<feature type="repeat" description="WD" evidence="11">
    <location>
        <begin position="637"/>
        <end position="680"/>
    </location>
</feature>
<feature type="region of interest" description="Disordered" evidence="12">
    <location>
        <begin position="487"/>
        <end position="510"/>
    </location>
</feature>
<dbReference type="AlphaFoldDB" id="A0A120K0U6"/>
<dbReference type="PROSITE" id="PS50082">
    <property type="entry name" value="WD_REPEATS_2"/>
    <property type="match status" value="5"/>
</dbReference>
<dbReference type="InterPro" id="IPR015943">
    <property type="entry name" value="WD40/YVTN_repeat-like_dom_sf"/>
</dbReference>
<dbReference type="GO" id="GO:0005737">
    <property type="term" value="C:cytoplasm"/>
    <property type="evidence" value="ECO:0007669"/>
    <property type="project" value="UniProtKB-SubCell"/>
</dbReference>
<comment type="subcellular location">
    <subcellularLocation>
        <location evidence="2">Cytoplasm</location>
    </subcellularLocation>
    <subcellularLocation>
        <location evidence="1">Nucleus</location>
    </subcellularLocation>
</comment>
<sequence>MVIQEAIFIGANRHSHVSDYYKPKSLIAYGAGSTIALWRPLDQKHGGIHLTLKGHASEVTCVRFISEDKYMVTAAEDSQVKIWKGDDTWECKQTLHQQNRSITCLAVSRRLIIAGFANGQITIWKETDEGFQLGLEFNTSNAILPLTLAVYQLDENAYLLAVGGTTAKVQIYSLTTGDTVKCELSASLEGHEDWVKSLAFRTNGVHDITLASASQDRYIRLWNIKINEKIEPEEPGKLTLLTNRKYKFRATEHLSVAIKFDALIMGHDDWISSLQWHESKLQLLASTADTSMMVWEPDEHSGIWVCSSRLGEMGSKGSSTATGSPGGFWSCIWFSDGNNDYILTNGKTGSWRMWKSDGCGGIWEPQLGITGAVRPVTDVSWSLDGKYLLATSLDQTTRLFAQWKIEDKGSSAKASWHEFSRPQIHGYDMICVAPIDNTQFVSAGDEKVIRSFEEPLSVARLLEKFSNVKIDDSAKFAETAALPALGLSNKASSQQDSNQDEDPDVRETADNKNISYDVVADLETPPLEDQLQRHTLWPELEKLYGHGYEISCLDVSPDGKLIASACRSNNAQNAVIRIFDITTWLEIKPPLALHNLTITKLRFSKCSKFLLSVSRDRSWGLWSRNSDNTFELKNKNEKAHSRIIWDCDWTTTELGKAFITSSRDKTIKLWRYNDSKDDFEVEQSLKFTEPVTSVSAYPRLISGKLIIAVGLESGGISIHTYEDRSFSETVNVDDSITPAGKINRIRWSNLEADGKLLLGVASADNSARIYSFELRIFK</sequence>
<keyword evidence="14" id="KW-1185">Reference proteome</keyword>
<evidence type="ECO:0000256" key="1">
    <source>
        <dbReference type="ARBA" id="ARBA00004123"/>
    </source>
</evidence>